<gene>
    <name evidence="3" type="ORF">SAY87_022007</name>
</gene>
<dbReference type="EMBL" id="JAXIOK010000016">
    <property type="protein sequence ID" value="KAK4753209.1"/>
    <property type="molecule type" value="Genomic_DNA"/>
</dbReference>
<dbReference type="InterPro" id="IPR059024">
    <property type="entry name" value="SYNRG_C"/>
</dbReference>
<proteinExistence type="predicted"/>
<reference evidence="3 4" key="1">
    <citation type="journal article" date="2023" name="Hortic Res">
        <title>Pangenome of water caltrop reveals structural variations and asymmetric subgenome divergence after allopolyploidization.</title>
        <authorList>
            <person name="Zhang X."/>
            <person name="Chen Y."/>
            <person name="Wang L."/>
            <person name="Yuan Y."/>
            <person name="Fang M."/>
            <person name="Shi L."/>
            <person name="Lu R."/>
            <person name="Comes H.P."/>
            <person name="Ma Y."/>
            <person name="Chen Y."/>
            <person name="Huang G."/>
            <person name="Zhou Y."/>
            <person name="Zheng Z."/>
            <person name="Qiu Y."/>
        </authorList>
    </citation>
    <scope>NUCLEOTIDE SEQUENCE [LARGE SCALE GENOMIC DNA]</scope>
    <source>
        <tissue evidence="3">Roots</tissue>
    </source>
</reference>
<feature type="compositionally biased region" description="Polar residues" evidence="1">
    <location>
        <begin position="80"/>
        <end position="91"/>
    </location>
</feature>
<feature type="region of interest" description="Disordered" evidence="1">
    <location>
        <begin position="608"/>
        <end position="628"/>
    </location>
</feature>
<feature type="region of interest" description="Disordered" evidence="1">
    <location>
        <begin position="53"/>
        <end position="74"/>
    </location>
</feature>
<dbReference type="Proteomes" id="UP001345219">
    <property type="component" value="Chromosome 16"/>
</dbReference>
<feature type="compositionally biased region" description="Polar residues" evidence="1">
    <location>
        <begin position="167"/>
        <end position="185"/>
    </location>
</feature>
<name>A0AAN7JU80_9MYRT</name>
<protein>
    <recommendedName>
        <fullName evidence="2">Synergin gamma C-terminal domain-containing protein</fullName>
    </recommendedName>
</protein>
<dbReference type="PANTHER" id="PTHR35701">
    <property type="entry name" value="OS11G0148400 PROTEIN"/>
    <property type="match status" value="1"/>
</dbReference>
<feature type="compositionally biased region" description="Polar residues" evidence="1">
    <location>
        <begin position="204"/>
        <end position="213"/>
    </location>
</feature>
<dbReference type="PANTHER" id="PTHR35701:SF1">
    <property type="entry name" value="OS11G0148400 PROTEIN"/>
    <property type="match status" value="1"/>
</dbReference>
<evidence type="ECO:0000313" key="3">
    <source>
        <dbReference type="EMBL" id="KAK4753209.1"/>
    </source>
</evidence>
<feature type="region of interest" description="Disordered" evidence="1">
    <location>
        <begin position="235"/>
        <end position="254"/>
    </location>
</feature>
<evidence type="ECO:0000313" key="4">
    <source>
        <dbReference type="Proteomes" id="UP001345219"/>
    </source>
</evidence>
<comment type="caution">
    <text evidence="3">The sequence shown here is derived from an EMBL/GenBank/DDBJ whole genome shotgun (WGS) entry which is preliminary data.</text>
</comment>
<sequence length="1001" mass="110102">MAMVDILAEEEDDEGFGEFKFISTITTTTSPNPAAASNRISDDDWSDFVSFNVSPQIKSDPNPPASTNPPEPFDFFADLATSQRSADTSPIGTVPEKSKWAKLSGAIPLSIFGEEEAEEDGSGGDVSSFNDAADFSNRSNGDPVRKAPNLSSPVGLNDLIANLYNQNHQTSHPSDGTRVSLTSNGREPAKLDEGIGLKVELNPKQISNGFDSKTSNRNEAQDDEDELDLRVEDAEPNKGENAMGNQNKADDFGSALNNSFFPSWNDLSSDPNGFTSNSDGLKSSTNGFSFPGVEKLDGGDDDFNWEFKGAEMENNSKEGNSKVEGNSWELFQEVELKFEKGEQEATVFTGTSNKNPQIVGLDFKYDLSPVAGSLSGVLENSNTTSSMGDAKIGMNPAPGSVTFDEDEWEFMEATSQIGPDAHDEPMVVKNGTTMAYIGNDDAALQNGLPFKEDLKVVNGILLAPDVGNVGSTDDFWGIQDVFADSNVKEERNAKIQIDGKETFPLSTFGNEQVENHGSLDYPTLDPRKVLNETSSVRRQASDMSISDLISSLYDQEKSAASVPDVQVLCETELGSPKPTMKEESENEFDDSWDFQAAEMEKDINLTSHIPTQHLSGSVSDSRPSGQSSRMINNADIYDNSSWGFEDPSSQFGYGNQGFAPNLAEPREKFLAKMEIDELLDFYFKLKDELCLIALSHLYRIKEAQGSFGLPNNYAALEAQNKEIQELYNGLDPDNSIGEGHSVDLPTRVSQLKEFIPTLGENFQVLDAEYQLSKKLFLVEEDPEVLTELLRHVSSILRILKWGSVEDHSCYISIWSKLISVCHKELKHGSFMWKQAFEKDVQGQLLCKSEVNRYILALGEIYRVVGVLGASIKLHKPWILTSSVDVSATLVLLEECSVLWSSSGLDEALRSMPDPLEFPYEGNVADLLKSIKDAHCFNASAFQACNFANESQICRISLLSANHIPGMKMTEWNGDQYFLKLINLWANLVSCDPPELPKLEIS</sequence>
<accession>A0AAN7JU80</accession>
<feature type="compositionally biased region" description="Acidic residues" evidence="1">
    <location>
        <begin position="113"/>
        <end position="122"/>
    </location>
</feature>
<feature type="region of interest" description="Disordered" evidence="1">
    <location>
        <begin position="111"/>
        <end position="153"/>
    </location>
</feature>
<feature type="domain" description="Synergin gamma C-terminal" evidence="2">
    <location>
        <begin position="804"/>
        <end position="995"/>
    </location>
</feature>
<evidence type="ECO:0000259" key="2">
    <source>
        <dbReference type="Pfam" id="PF25999"/>
    </source>
</evidence>
<evidence type="ECO:0000256" key="1">
    <source>
        <dbReference type="SAM" id="MobiDB-lite"/>
    </source>
</evidence>
<feature type="region of interest" description="Disordered" evidence="1">
    <location>
        <begin position="167"/>
        <end position="227"/>
    </location>
</feature>
<dbReference type="AlphaFoldDB" id="A0AAN7JU80"/>
<feature type="region of interest" description="Disordered" evidence="1">
    <location>
        <begin position="80"/>
        <end position="99"/>
    </location>
</feature>
<keyword evidence="4" id="KW-1185">Reference proteome</keyword>
<organism evidence="3 4">
    <name type="scientific">Trapa incisa</name>
    <dbReference type="NCBI Taxonomy" id="236973"/>
    <lineage>
        <taxon>Eukaryota</taxon>
        <taxon>Viridiplantae</taxon>
        <taxon>Streptophyta</taxon>
        <taxon>Embryophyta</taxon>
        <taxon>Tracheophyta</taxon>
        <taxon>Spermatophyta</taxon>
        <taxon>Magnoliopsida</taxon>
        <taxon>eudicotyledons</taxon>
        <taxon>Gunneridae</taxon>
        <taxon>Pentapetalae</taxon>
        <taxon>rosids</taxon>
        <taxon>malvids</taxon>
        <taxon>Myrtales</taxon>
        <taxon>Lythraceae</taxon>
        <taxon>Trapa</taxon>
    </lineage>
</organism>
<feature type="compositionally biased region" description="Pro residues" evidence="1">
    <location>
        <begin position="61"/>
        <end position="72"/>
    </location>
</feature>
<dbReference type="Pfam" id="PF25999">
    <property type="entry name" value="SYNRG_C"/>
    <property type="match status" value="1"/>
</dbReference>